<organism evidence="1 2">
    <name type="scientific">Candidatus Kaiserbacteria bacterium GW2011_GWB1_52_6</name>
    <dbReference type="NCBI Taxonomy" id="1618674"/>
    <lineage>
        <taxon>Bacteria</taxon>
        <taxon>Candidatus Kaiseribacteriota</taxon>
    </lineage>
</organism>
<evidence type="ECO:0000313" key="1">
    <source>
        <dbReference type="EMBL" id="KKW26353.1"/>
    </source>
</evidence>
<comment type="caution">
    <text evidence="1">The sequence shown here is derived from an EMBL/GenBank/DDBJ whole genome shotgun (WGS) entry which is preliminary data.</text>
</comment>
<sequence length="110" mass="12599">MHNNLEHSEHANYAMELRQTDPAKMSEVEANVRQFIEHHKKSGLLQEGESLNDKEVMLVANVVVNRLHRKIAERQEISEKEMEGTIEEALLTGIAERINMRSNGLRAPEV</sequence>
<dbReference type="Proteomes" id="UP000034185">
    <property type="component" value="Unassembled WGS sequence"/>
</dbReference>
<accession>A0A0G1X5C4</accession>
<name>A0A0G1X5C4_9BACT</name>
<reference evidence="1 2" key="1">
    <citation type="journal article" date="2015" name="Nature">
        <title>rRNA introns, odd ribosomes, and small enigmatic genomes across a large radiation of phyla.</title>
        <authorList>
            <person name="Brown C.T."/>
            <person name="Hug L.A."/>
            <person name="Thomas B.C."/>
            <person name="Sharon I."/>
            <person name="Castelle C.J."/>
            <person name="Singh A."/>
            <person name="Wilkins M.J."/>
            <person name="Williams K.H."/>
            <person name="Banfield J.F."/>
        </authorList>
    </citation>
    <scope>NUCLEOTIDE SEQUENCE [LARGE SCALE GENOMIC DNA]</scope>
</reference>
<dbReference type="AlphaFoldDB" id="A0A0G1X5C4"/>
<dbReference type="EMBL" id="LCRA01000027">
    <property type="protein sequence ID" value="KKW26353.1"/>
    <property type="molecule type" value="Genomic_DNA"/>
</dbReference>
<protein>
    <submittedName>
        <fullName evidence="1">Uncharacterized protein</fullName>
    </submittedName>
</protein>
<evidence type="ECO:0000313" key="2">
    <source>
        <dbReference type="Proteomes" id="UP000034185"/>
    </source>
</evidence>
<proteinExistence type="predicted"/>
<gene>
    <name evidence="1" type="ORF">UY70_C0027G0009</name>
</gene>